<gene>
    <name evidence="3" type="ORF">ENJ10_12605</name>
</gene>
<dbReference type="GO" id="GO:0016020">
    <property type="term" value="C:membrane"/>
    <property type="evidence" value="ECO:0007669"/>
    <property type="project" value="TreeGrafter"/>
</dbReference>
<proteinExistence type="inferred from homology"/>
<organism evidence="3">
    <name type="scientific">Caldithrix abyssi</name>
    <dbReference type="NCBI Taxonomy" id="187145"/>
    <lineage>
        <taxon>Bacteria</taxon>
        <taxon>Pseudomonadati</taxon>
        <taxon>Calditrichota</taxon>
        <taxon>Calditrichia</taxon>
        <taxon>Calditrichales</taxon>
        <taxon>Calditrichaceae</taxon>
        <taxon>Caldithrix</taxon>
    </lineage>
</organism>
<dbReference type="GO" id="GO:0016491">
    <property type="term" value="F:oxidoreductase activity"/>
    <property type="evidence" value="ECO:0007669"/>
    <property type="project" value="UniProtKB-KW"/>
</dbReference>
<protein>
    <submittedName>
        <fullName evidence="3">SDR family NAD(P)-dependent oxidoreductase</fullName>
    </submittedName>
</protein>
<dbReference type="Gene3D" id="3.40.50.720">
    <property type="entry name" value="NAD(P)-binding Rossmann-like Domain"/>
    <property type="match status" value="1"/>
</dbReference>
<dbReference type="EMBL" id="DRLD01000355">
    <property type="protein sequence ID" value="HED11524.1"/>
    <property type="molecule type" value="Genomic_DNA"/>
</dbReference>
<dbReference type="PRINTS" id="PR00081">
    <property type="entry name" value="GDHRDH"/>
</dbReference>
<reference evidence="3" key="1">
    <citation type="journal article" date="2020" name="mSystems">
        <title>Genome- and Community-Level Interaction Insights into Carbon Utilization and Element Cycling Functions of Hydrothermarchaeota in Hydrothermal Sediment.</title>
        <authorList>
            <person name="Zhou Z."/>
            <person name="Liu Y."/>
            <person name="Xu W."/>
            <person name="Pan J."/>
            <person name="Luo Z.H."/>
            <person name="Li M."/>
        </authorList>
    </citation>
    <scope>NUCLEOTIDE SEQUENCE [LARGE SCALE GENOMIC DNA]</scope>
    <source>
        <strain evidence="3">HyVt-456</strain>
    </source>
</reference>
<dbReference type="PANTHER" id="PTHR44196:SF1">
    <property type="entry name" value="DEHYDROGENASE_REDUCTASE SDR FAMILY MEMBER 7B"/>
    <property type="match status" value="1"/>
</dbReference>
<comment type="similarity">
    <text evidence="1">Belongs to the short-chain dehydrogenases/reductases (SDR) family.</text>
</comment>
<sequence length="225" mass="24181">MKKTVLLTGATGNLGRAVTEHLQEKDYHIYAAVRAGGRLTATATLTPSVVDLSDEVAAASFVRNGLETFGHIPHAVLTVGGFAMGHARDTSATDIEKMIQINFYSAWHIIHPLYRAMEEKGFGRIVLIGARPGLEPDGGSAMLAYTLSKSLLFSLAGALNAESRQSGVITSVIVPSVIDTPANRRAMPDADFSAWVTPRAIAEITAFALESRDLREPLFKVYGKL</sequence>
<comment type="caution">
    <text evidence="3">The sequence shown here is derived from an EMBL/GenBank/DDBJ whole genome shotgun (WGS) entry which is preliminary data.</text>
</comment>
<dbReference type="InterPro" id="IPR002347">
    <property type="entry name" value="SDR_fam"/>
</dbReference>
<dbReference type="Pfam" id="PF00106">
    <property type="entry name" value="adh_short"/>
    <property type="match status" value="1"/>
</dbReference>
<evidence type="ECO:0000313" key="3">
    <source>
        <dbReference type="EMBL" id="HED11524.1"/>
    </source>
</evidence>
<dbReference type="PANTHER" id="PTHR44196">
    <property type="entry name" value="DEHYDROGENASE/REDUCTASE SDR FAMILY MEMBER 7B"/>
    <property type="match status" value="1"/>
</dbReference>
<keyword evidence="2" id="KW-0560">Oxidoreductase</keyword>
<evidence type="ECO:0000256" key="2">
    <source>
        <dbReference type="ARBA" id="ARBA00023002"/>
    </source>
</evidence>
<name>A0A7V1LNY8_CALAY</name>
<dbReference type="Proteomes" id="UP000886005">
    <property type="component" value="Unassembled WGS sequence"/>
</dbReference>
<dbReference type="SUPFAM" id="SSF51735">
    <property type="entry name" value="NAD(P)-binding Rossmann-fold domains"/>
    <property type="match status" value="1"/>
</dbReference>
<evidence type="ECO:0000256" key="1">
    <source>
        <dbReference type="ARBA" id="ARBA00006484"/>
    </source>
</evidence>
<dbReference type="AlphaFoldDB" id="A0A7V1LNY8"/>
<accession>A0A7V1LNY8</accession>
<dbReference type="InterPro" id="IPR036291">
    <property type="entry name" value="NAD(P)-bd_dom_sf"/>
</dbReference>